<keyword evidence="5" id="KW-0597">Phosphoprotein</keyword>
<dbReference type="SUPFAM" id="SSF81665">
    <property type="entry name" value="Calcium ATPase, transmembrane domain M"/>
    <property type="match status" value="1"/>
</dbReference>
<dbReference type="InterPro" id="IPR018303">
    <property type="entry name" value="ATPase_P-typ_P_site"/>
</dbReference>
<feature type="transmembrane region" description="Helical" evidence="13">
    <location>
        <begin position="177"/>
        <end position="195"/>
    </location>
</feature>
<keyword evidence="4" id="KW-1003">Cell membrane</keyword>
<feature type="transmembrane region" description="Helical" evidence="13">
    <location>
        <begin position="270"/>
        <end position="291"/>
    </location>
</feature>
<evidence type="ECO:0000313" key="16">
    <source>
        <dbReference type="Proteomes" id="UP000095552"/>
    </source>
</evidence>
<dbReference type="Gene3D" id="2.70.150.10">
    <property type="entry name" value="Calcium-transporting ATPase, cytoplasmic transduction domain A"/>
    <property type="match status" value="1"/>
</dbReference>
<evidence type="ECO:0000256" key="1">
    <source>
        <dbReference type="ARBA" id="ARBA00004651"/>
    </source>
</evidence>
<dbReference type="SUPFAM" id="SSF55008">
    <property type="entry name" value="HMA, heavy metal-associated domain"/>
    <property type="match status" value="1"/>
</dbReference>
<dbReference type="STRING" id="1563681.BFP71_09485"/>
<sequence>MVEQQNVSVITKCYHCGDECSEDKIVLADKNFCCNGCKTVFEVLNENDLCDYYTMEEAPGLNQKNESNALFDFLDNEEVAKQILEYSDDVQERVTFSIPNIHCSSCIWLLEHLNRLNPAIISAQTNFSQRKLTISYYRDKASLRSIAELLDKVGYTPVFNLEQAEDKSGTKTFNKTLLIKLGIAGFCFGNVMLLSFPDYLGITTLEQAYQEVFRWLNLVLSIPVVFYAGSEYFVSAWKSLAQRFANIDVPIALGISVLFLRSAYEVASGIGPGYFDSLVGLIFFLLIGKWFQGRTYEALSFDRDYKSYFPLAIQTKRDGVYASTAVKEIKKGDEILIRNGELIPSDSILVDSKAYIDYSFVTGESEAIEKGKGQYVYAGGKLSGKQAQFVVQKPVSQSYLTSLWNNEAFTKEAQQEKLVDQVSQYFTIVIIAISLIAGVYWQVVDPSKTWLVFCSVLIVACPCALALSTPFTTGSILRVLGRNKIYLKNADIVERLQKIDTLVFDKTGTITNAMDKDIVFEGDDLTNAEKELVLTAVSSSTHPLSRFVKSLMKGVETTSYALESFEEKVGAGITAVVNGVEVKLGSSTFVGIRNSSITENASYAYLKIGSKRRGRFVVKNVYRKGLKSVIGQLKKKFKLAILSGDSNAEQKNLASFFPEETPMLFSQKPENKLLAIQEMQNAGQSVMMVGDGLNDAGALKQSDVGVAITEDISTFSPACDAIMHAESFSKLDQFITLIKKSRYIVYASFLLSLLYNIVGLSVAVSGWLTPLFAAILMPLSSVSVVVLTTLLVKLISLKLKL</sequence>
<evidence type="ECO:0000256" key="11">
    <source>
        <dbReference type="ARBA" id="ARBA00023065"/>
    </source>
</evidence>
<dbReference type="InterPro" id="IPR036412">
    <property type="entry name" value="HAD-like_sf"/>
</dbReference>
<dbReference type="SUPFAM" id="SSF81653">
    <property type="entry name" value="Calcium ATPase, transduction domain A"/>
    <property type="match status" value="1"/>
</dbReference>
<evidence type="ECO:0000256" key="6">
    <source>
        <dbReference type="ARBA" id="ARBA00022692"/>
    </source>
</evidence>
<dbReference type="InterPro" id="IPR006121">
    <property type="entry name" value="HMA_dom"/>
</dbReference>
<protein>
    <submittedName>
        <fullName evidence="15">ATPase</fullName>
    </submittedName>
</protein>
<keyword evidence="6 13" id="KW-0812">Transmembrane</keyword>
<dbReference type="PRINTS" id="PR00943">
    <property type="entry name" value="CUATPASE"/>
</dbReference>
<feature type="domain" description="HMA" evidence="14">
    <location>
        <begin position="92"/>
        <end position="158"/>
    </location>
</feature>
<dbReference type="InterPro" id="IPR021993">
    <property type="entry name" value="ATPase-cat-bd"/>
</dbReference>
<dbReference type="Pfam" id="PF00702">
    <property type="entry name" value="Hydrolase"/>
    <property type="match status" value="1"/>
</dbReference>
<evidence type="ECO:0000256" key="10">
    <source>
        <dbReference type="ARBA" id="ARBA00022989"/>
    </source>
</evidence>
<feature type="transmembrane region" description="Helical" evidence="13">
    <location>
        <begin position="743"/>
        <end position="765"/>
    </location>
</feature>
<keyword evidence="10 13" id="KW-1133">Transmembrane helix</keyword>
<dbReference type="RefSeq" id="WP_069835246.1">
    <property type="nucleotide sequence ID" value="NZ_MDGQ01000005.1"/>
</dbReference>
<evidence type="ECO:0000256" key="2">
    <source>
        <dbReference type="ARBA" id="ARBA00006024"/>
    </source>
</evidence>
<evidence type="ECO:0000256" key="3">
    <source>
        <dbReference type="ARBA" id="ARBA00022448"/>
    </source>
</evidence>
<dbReference type="InterPro" id="IPR023298">
    <property type="entry name" value="ATPase_P-typ_TM_dom_sf"/>
</dbReference>
<comment type="similarity">
    <text evidence="2">Belongs to the cation transport ATPase (P-type) (TC 3.A.3) family. Type IB subfamily.</text>
</comment>
<evidence type="ECO:0000256" key="12">
    <source>
        <dbReference type="ARBA" id="ARBA00023136"/>
    </source>
</evidence>
<evidence type="ECO:0000256" key="7">
    <source>
        <dbReference type="ARBA" id="ARBA00022723"/>
    </source>
</evidence>
<dbReference type="PANTHER" id="PTHR43520:SF5">
    <property type="entry name" value="CATION-TRANSPORTING P-TYPE ATPASE-RELATED"/>
    <property type="match status" value="1"/>
</dbReference>
<dbReference type="InterPro" id="IPR036163">
    <property type="entry name" value="HMA_dom_sf"/>
</dbReference>
<dbReference type="Proteomes" id="UP000095552">
    <property type="component" value="Unassembled WGS sequence"/>
</dbReference>
<keyword evidence="7" id="KW-0479">Metal-binding</keyword>
<keyword evidence="16" id="KW-1185">Reference proteome</keyword>
<evidence type="ECO:0000256" key="13">
    <source>
        <dbReference type="SAM" id="Phobius"/>
    </source>
</evidence>
<dbReference type="InterPro" id="IPR023299">
    <property type="entry name" value="ATPase_P-typ_cyto_dom_N"/>
</dbReference>
<dbReference type="Pfam" id="PF12156">
    <property type="entry name" value="ATPase-cat_bd"/>
    <property type="match status" value="1"/>
</dbReference>
<comment type="subcellular location">
    <subcellularLocation>
        <location evidence="1">Cell membrane</location>
        <topology evidence="1">Multi-pass membrane protein</topology>
    </subcellularLocation>
</comment>
<dbReference type="InterPro" id="IPR008250">
    <property type="entry name" value="ATPase_P-typ_transduc_dom_A_sf"/>
</dbReference>
<dbReference type="PRINTS" id="PR00119">
    <property type="entry name" value="CATATPASE"/>
</dbReference>
<feature type="transmembrane region" description="Helical" evidence="13">
    <location>
        <begin position="425"/>
        <end position="444"/>
    </location>
</feature>
<comment type="caution">
    <text evidence="15">The sequence shown here is derived from an EMBL/GenBank/DDBJ whole genome shotgun (WGS) entry which is preliminary data.</text>
</comment>
<keyword evidence="11" id="KW-0406">Ion transport</keyword>
<feature type="transmembrane region" description="Helical" evidence="13">
    <location>
        <begin position="215"/>
        <end position="234"/>
    </location>
</feature>
<dbReference type="NCBIfam" id="TIGR01494">
    <property type="entry name" value="ATPase_P-type"/>
    <property type="match status" value="1"/>
</dbReference>
<evidence type="ECO:0000256" key="5">
    <source>
        <dbReference type="ARBA" id="ARBA00022553"/>
    </source>
</evidence>
<gene>
    <name evidence="15" type="ORF">BFP71_09485</name>
</gene>
<dbReference type="CDD" id="cd00371">
    <property type="entry name" value="HMA"/>
    <property type="match status" value="1"/>
</dbReference>
<dbReference type="PROSITE" id="PS50846">
    <property type="entry name" value="HMA_2"/>
    <property type="match status" value="1"/>
</dbReference>
<dbReference type="Pfam" id="PF00122">
    <property type="entry name" value="E1-E2_ATPase"/>
    <property type="match status" value="1"/>
</dbReference>
<dbReference type="GO" id="GO:0005886">
    <property type="term" value="C:plasma membrane"/>
    <property type="evidence" value="ECO:0007669"/>
    <property type="project" value="UniProtKB-SubCell"/>
</dbReference>
<evidence type="ECO:0000259" key="14">
    <source>
        <dbReference type="PROSITE" id="PS50846"/>
    </source>
</evidence>
<dbReference type="EMBL" id="MDGQ01000005">
    <property type="protein sequence ID" value="OEJ99784.1"/>
    <property type="molecule type" value="Genomic_DNA"/>
</dbReference>
<dbReference type="GO" id="GO:0043682">
    <property type="term" value="F:P-type divalent copper transporter activity"/>
    <property type="evidence" value="ECO:0007669"/>
    <property type="project" value="TreeGrafter"/>
</dbReference>
<dbReference type="GO" id="GO:0055070">
    <property type="term" value="P:copper ion homeostasis"/>
    <property type="evidence" value="ECO:0007669"/>
    <property type="project" value="TreeGrafter"/>
</dbReference>
<dbReference type="GO" id="GO:0005524">
    <property type="term" value="F:ATP binding"/>
    <property type="evidence" value="ECO:0007669"/>
    <property type="project" value="InterPro"/>
</dbReference>
<keyword evidence="9" id="KW-1278">Translocase</keyword>
<dbReference type="InterPro" id="IPR023214">
    <property type="entry name" value="HAD_sf"/>
</dbReference>
<name>A0A1E5SKY4_9BACT</name>
<dbReference type="GO" id="GO:0005507">
    <property type="term" value="F:copper ion binding"/>
    <property type="evidence" value="ECO:0007669"/>
    <property type="project" value="TreeGrafter"/>
</dbReference>
<dbReference type="AlphaFoldDB" id="A0A1E5SKY4"/>
<reference evidence="15 16" key="1">
    <citation type="submission" date="2016-08" db="EMBL/GenBank/DDBJ databases">
        <title>Draft genome of Fabibacter sp. strain SK-8.</title>
        <authorList>
            <person name="Wong S.-K."/>
            <person name="Hamasaki K."/>
            <person name="Yoshizawa S."/>
        </authorList>
    </citation>
    <scope>NUCLEOTIDE SEQUENCE [LARGE SCALE GENOMIC DNA]</scope>
    <source>
        <strain evidence="15 16">SK-8</strain>
    </source>
</reference>
<dbReference type="SUPFAM" id="SSF56784">
    <property type="entry name" value="HAD-like"/>
    <property type="match status" value="1"/>
</dbReference>
<dbReference type="InterPro" id="IPR001757">
    <property type="entry name" value="P_typ_ATPase"/>
</dbReference>
<keyword evidence="3" id="KW-0813">Transport</keyword>
<keyword evidence="8" id="KW-0460">Magnesium</keyword>
<evidence type="ECO:0000313" key="15">
    <source>
        <dbReference type="EMBL" id="OEJ99784.1"/>
    </source>
</evidence>
<dbReference type="PANTHER" id="PTHR43520">
    <property type="entry name" value="ATP7, ISOFORM B"/>
    <property type="match status" value="1"/>
</dbReference>
<dbReference type="GO" id="GO:0016887">
    <property type="term" value="F:ATP hydrolysis activity"/>
    <property type="evidence" value="ECO:0007669"/>
    <property type="project" value="InterPro"/>
</dbReference>
<dbReference type="Gene3D" id="3.30.70.100">
    <property type="match status" value="1"/>
</dbReference>
<dbReference type="PROSITE" id="PS00154">
    <property type="entry name" value="ATPASE_E1_E2"/>
    <property type="match status" value="1"/>
</dbReference>
<evidence type="ECO:0000256" key="4">
    <source>
        <dbReference type="ARBA" id="ARBA00022475"/>
    </source>
</evidence>
<feature type="transmembrane region" description="Helical" evidence="13">
    <location>
        <begin position="450"/>
        <end position="480"/>
    </location>
</feature>
<dbReference type="Gene3D" id="3.40.50.1000">
    <property type="entry name" value="HAD superfamily/HAD-like"/>
    <property type="match status" value="1"/>
</dbReference>
<dbReference type="Gene3D" id="3.40.1110.10">
    <property type="entry name" value="Calcium-transporting ATPase, cytoplasmic domain N"/>
    <property type="match status" value="1"/>
</dbReference>
<dbReference type="InterPro" id="IPR059000">
    <property type="entry name" value="ATPase_P-type_domA"/>
</dbReference>
<evidence type="ECO:0000256" key="8">
    <source>
        <dbReference type="ARBA" id="ARBA00022842"/>
    </source>
</evidence>
<dbReference type="OrthoDB" id="1521937at2"/>
<feature type="transmembrane region" description="Helical" evidence="13">
    <location>
        <begin position="771"/>
        <end position="792"/>
    </location>
</feature>
<evidence type="ECO:0000256" key="9">
    <source>
        <dbReference type="ARBA" id="ARBA00022967"/>
    </source>
</evidence>
<organism evidence="15 16">
    <name type="scientific">Roseivirga misakiensis</name>
    <dbReference type="NCBI Taxonomy" id="1563681"/>
    <lineage>
        <taxon>Bacteria</taxon>
        <taxon>Pseudomonadati</taxon>
        <taxon>Bacteroidota</taxon>
        <taxon>Cytophagia</taxon>
        <taxon>Cytophagales</taxon>
        <taxon>Roseivirgaceae</taxon>
        <taxon>Roseivirga</taxon>
    </lineage>
</organism>
<accession>A0A1E5SKY4</accession>
<keyword evidence="12 13" id="KW-0472">Membrane</keyword>
<proteinExistence type="inferred from homology"/>